<sequence length="620" mass="69686">MTPDGPCPVCQLPIAEPAHHGSAPPPKGHACPFCSSIFSRVDAAKRHAKGCPQRNGRELQNGKRGRRPKSCEECSRVKVHCDAPKSGACERCLSRKLACSFARRCTNAAHRQLPQEHSRGQELGQGRGQGRIPLSFLLNVTDEKQDFITEKAVGEEPDNVLLGPACVTPPQAQAPGRFDYIDPALLFPSDPEPYTMMPFEIGGLGNAEEQNLLGALLTLEPQEDQCSDRLSMRLDLLESQVVDHCRLNNGPWLDVFAFRRFFTVFNVREFAMIFCRKRHYQYPIIHWPTFALEEASLPLLMVIPLMGASYSYPGYERENITQARKLYHVADSYVAHQLQSYLGRHPPASQGQDSSEAVELCQAALLMYALDNLLASDLDLQRVAITERLPALISAMRRLGFVGYCHRPHERWEVFIQREHIIRLVSWAFCTDCIATLSFSNPPIFSLLEMSGHLACDAALWDADSALAFGRLQSSQDRQDPAPSLKDLMPSFINASQELSVSPDLENLPRFHLHIALCAFQHVIFNLQVSMCLAEQADKLLRALGMWRRLWRRELERTSDENLKWLGVAKNLHAIELLSRRIIQVAVSPEAGTCRYLQRVPSNGARAGLNEFIRKFISQG</sequence>
<keyword evidence="2" id="KW-1185">Reference proteome</keyword>
<dbReference type="Proteomes" id="UP001163324">
    <property type="component" value="Chromosome 2"/>
</dbReference>
<gene>
    <name evidence="1" type="ORF">N3K66_001632</name>
</gene>
<proteinExistence type="predicted"/>
<organism evidence="1 2">
    <name type="scientific">Trichothecium roseum</name>
    <dbReference type="NCBI Taxonomy" id="47278"/>
    <lineage>
        <taxon>Eukaryota</taxon>
        <taxon>Fungi</taxon>
        <taxon>Dikarya</taxon>
        <taxon>Ascomycota</taxon>
        <taxon>Pezizomycotina</taxon>
        <taxon>Sordariomycetes</taxon>
        <taxon>Hypocreomycetidae</taxon>
        <taxon>Hypocreales</taxon>
        <taxon>Hypocreales incertae sedis</taxon>
        <taxon>Trichothecium</taxon>
    </lineage>
</organism>
<name>A0ACC0V8Y1_9HYPO</name>
<evidence type="ECO:0000313" key="2">
    <source>
        <dbReference type="Proteomes" id="UP001163324"/>
    </source>
</evidence>
<protein>
    <submittedName>
        <fullName evidence="1">Uncharacterized protein</fullName>
    </submittedName>
</protein>
<comment type="caution">
    <text evidence="1">The sequence shown here is derived from an EMBL/GenBank/DDBJ whole genome shotgun (WGS) entry which is preliminary data.</text>
</comment>
<reference evidence="1" key="1">
    <citation type="submission" date="2022-10" db="EMBL/GenBank/DDBJ databases">
        <title>Complete Genome of Trichothecium roseum strain YXFP-22015, a Plant Pathogen Isolated from Citrus.</title>
        <authorList>
            <person name="Wang Y."/>
            <person name="Zhu L."/>
        </authorList>
    </citation>
    <scope>NUCLEOTIDE SEQUENCE</scope>
    <source>
        <strain evidence="1">YXFP-22015</strain>
    </source>
</reference>
<dbReference type="EMBL" id="CM047941">
    <property type="protein sequence ID" value="KAI9902280.1"/>
    <property type="molecule type" value="Genomic_DNA"/>
</dbReference>
<evidence type="ECO:0000313" key="1">
    <source>
        <dbReference type="EMBL" id="KAI9902280.1"/>
    </source>
</evidence>
<accession>A0ACC0V8Y1</accession>